<dbReference type="GO" id="GO:0072686">
    <property type="term" value="C:mitotic spindle"/>
    <property type="evidence" value="ECO:0007669"/>
    <property type="project" value="TreeGrafter"/>
</dbReference>
<sequence>KVLEKSNAPVIHLLFTGDVGSGHFRLLIPCEGSSCEHIPPGSYKLLEHHTSSRITTISTANFNESNIDSICEPEQSDDPPALDTSFEDFIILLAKCWVDKDNFARSEITVSDMQLRLRLDMLEKTVAGYKDMCTNLEKELQTAKSSPEHVEPFTNEQYKKIRKEMDSLKDENERLRRRKDELEMLYEHSNMKDAFNIPKYKVMHMAVNPADQAYENNKNEIEKLQAEIERLKRKNRKLETEHEEFTAANLTFDIKELNNLRAQIIKHVR</sequence>
<evidence type="ECO:0000313" key="8">
    <source>
        <dbReference type="EMBL" id="KAJ6642686.1"/>
    </source>
</evidence>
<dbReference type="GO" id="GO:0051301">
    <property type="term" value="P:cell division"/>
    <property type="evidence" value="ECO:0007669"/>
    <property type="project" value="UniProtKB-KW"/>
</dbReference>
<dbReference type="OrthoDB" id="331602at2759"/>
<protein>
    <submittedName>
        <fullName evidence="8">Mitotic spindle assembly checkpoint protein MAD1</fullName>
    </submittedName>
</protein>
<keyword evidence="6" id="KW-0131">Cell cycle</keyword>
<dbReference type="InterPro" id="IPR008672">
    <property type="entry name" value="Mad1"/>
</dbReference>
<keyword evidence="7" id="KW-0175">Coiled coil</keyword>
<feature type="non-terminal residue" evidence="8">
    <location>
        <position position="1"/>
    </location>
</feature>
<dbReference type="GO" id="GO:0005635">
    <property type="term" value="C:nuclear envelope"/>
    <property type="evidence" value="ECO:0007669"/>
    <property type="project" value="TreeGrafter"/>
</dbReference>
<dbReference type="Gene3D" id="6.10.250.90">
    <property type="match status" value="1"/>
</dbReference>
<proteinExistence type="inferred from homology"/>
<evidence type="ECO:0000256" key="4">
    <source>
        <dbReference type="ARBA" id="ARBA00022776"/>
    </source>
</evidence>
<dbReference type="PANTHER" id="PTHR23168:SF0">
    <property type="entry name" value="MITOTIC SPINDLE ASSEMBLY CHECKPOINT PROTEIN MAD1"/>
    <property type="match status" value="1"/>
</dbReference>
<evidence type="ECO:0000256" key="7">
    <source>
        <dbReference type="SAM" id="Coils"/>
    </source>
</evidence>
<evidence type="ECO:0000256" key="1">
    <source>
        <dbReference type="ARBA" id="ARBA00004123"/>
    </source>
</evidence>
<comment type="caution">
    <text evidence="8">The sequence shown here is derived from an EMBL/GenBank/DDBJ whole genome shotgun (WGS) entry which is preliminary data.</text>
</comment>
<evidence type="ECO:0000256" key="6">
    <source>
        <dbReference type="ARBA" id="ARBA00023306"/>
    </source>
</evidence>
<accession>A0A9Q0N415</accession>
<feature type="coiled-coil region" evidence="7">
    <location>
        <begin position="119"/>
        <end position="248"/>
    </location>
</feature>
<keyword evidence="3" id="KW-0132">Cell division</keyword>
<comment type="subcellular location">
    <subcellularLocation>
        <location evidence="1">Nucleus</location>
    </subcellularLocation>
</comment>
<dbReference type="EMBL" id="WJQU01000002">
    <property type="protein sequence ID" value="KAJ6642686.1"/>
    <property type="molecule type" value="Genomic_DNA"/>
</dbReference>
<dbReference type="AlphaFoldDB" id="A0A9Q0N415"/>
<keyword evidence="5" id="KW-0539">Nucleus</keyword>
<keyword evidence="4" id="KW-0498">Mitosis</keyword>
<evidence type="ECO:0000256" key="2">
    <source>
        <dbReference type="ARBA" id="ARBA00008029"/>
    </source>
</evidence>
<dbReference type="GO" id="GO:0051315">
    <property type="term" value="P:attachment of mitotic spindle microtubules to kinetochore"/>
    <property type="evidence" value="ECO:0007669"/>
    <property type="project" value="TreeGrafter"/>
</dbReference>
<keyword evidence="9" id="KW-1185">Reference proteome</keyword>
<name>A0A9Q0N415_9DIPT</name>
<evidence type="ECO:0000256" key="5">
    <source>
        <dbReference type="ARBA" id="ARBA00023242"/>
    </source>
</evidence>
<organism evidence="8 9">
    <name type="scientific">Pseudolycoriella hygida</name>
    <dbReference type="NCBI Taxonomy" id="35572"/>
    <lineage>
        <taxon>Eukaryota</taxon>
        <taxon>Metazoa</taxon>
        <taxon>Ecdysozoa</taxon>
        <taxon>Arthropoda</taxon>
        <taxon>Hexapoda</taxon>
        <taxon>Insecta</taxon>
        <taxon>Pterygota</taxon>
        <taxon>Neoptera</taxon>
        <taxon>Endopterygota</taxon>
        <taxon>Diptera</taxon>
        <taxon>Nematocera</taxon>
        <taxon>Sciaroidea</taxon>
        <taxon>Sciaridae</taxon>
        <taxon>Pseudolycoriella</taxon>
    </lineage>
</organism>
<evidence type="ECO:0000313" key="9">
    <source>
        <dbReference type="Proteomes" id="UP001151699"/>
    </source>
</evidence>
<dbReference type="SUPFAM" id="SSF75704">
    <property type="entry name" value="Mitotic arrest deficient-like 1, Mad1"/>
    <property type="match status" value="1"/>
</dbReference>
<reference evidence="8" key="1">
    <citation type="submission" date="2022-07" db="EMBL/GenBank/DDBJ databases">
        <authorList>
            <person name="Trinca V."/>
            <person name="Uliana J.V.C."/>
            <person name="Torres T.T."/>
            <person name="Ward R.J."/>
            <person name="Monesi N."/>
        </authorList>
    </citation>
    <scope>NUCLEOTIDE SEQUENCE</scope>
    <source>
        <strain evidence="8">HSMRA1968</strain>
        <tissue evidence="8">Whole embryos</tissue>
    </source>
</reference>
<gene>
    <name evidence="8" type="primary">MAD1L1</name>
    <name evidence="8" type="ORF">Bhyg_07639</name>
</gene>
<dbReference type="GO" id="GO:0000776">
    <property type="term" value="C:kinetochore"/>
    <property type="evidence" value="ECO:0007669"/>
    <property type="project" value="TreeGrafter"/>
</dbReference>
<evidence type="ECO:0000256" key="3">
    <source>
        <dbReference type="ARBA" id="ARBA00022618"/>
    </source>
</evidence>
<dbReference type="Pfam" id="PF05557">
    <property type="entry name" value="MAD"/>
    <property type="match status" value="1"/>
</dbReference>
<comment type="similarity">
    <text evidence="2">Belongs to the MAD1 family.</text>
</comment>
<dbReference type="Proteomes" id="UP001151699">
    <property type="component" value="Chromosome B"/>
</dbReference>
<dbReference type="PANTHER" id="PTHR23168">
    <property type="entry name" value="MITOTIC SPINDLE ASSEMBLY CHECKPOINT PROTEIN MAD1 MITOTIC ARREST DEFICIENT-LIKE PROTEIN 1"/>
    <property type="match status" value="1"/>
</dbReference>
<dbReference type="GO" id="GO:0007094">
    <property type="term" value="P:mitotic spindle assembly checkpoint signaling"/>
    <property type="evidence" value="ECO:0007669"/>
    <property type="project" value="InterPro"/>
</dbReference>